<feature type="domain" description="Nephrocystin 3-like N-terminal" evidence="7">
    <location>
        <begin position="330"/>
        <end position="496"/>
    </location>
</feature>
<name>A0A7R7VYX0_ASPCH</name>
<dbReference type="PANTHER" id="PTHR24123:SF33">
    <property type="entry name" value="PROTEIN HOS4"/>
    <property type="match status" value="1"/>
</dbReference>
<accession>A0A7R7VYX0</accession>
<evidence type="ECO:0000256" key="3">
    <source>
        <dbReference type="PROSITE-ProRule" id="PRU00023"/>
    </source>
</evidence>
<dbReference type="Pfam" id="PF17100">
    <property type="entry name" value="NACHT_N"/>
    <property type="match status" value="1"/>
</dbReference>
<dbReference type="RefSeq" id="XP_043141356.1">
    <property type="nucleotide sequence ID" value="XM_043284147.1"/>
</dbReference>
<feature type="repeat" description="ANK" evidence="3">
    <location>
        <begin position="1308"/>
        <end position="1330"/>
    </location>
</feature>
<reference evidence="8" key="2">
    <citation type="submission" date="2021-02" db="EMBL/GenBank/DDBJ databases">
        <title>Aspergillus chevalieri M1 genome sequence.</title>
        <authorList>
            <person name="Kadooka C."/>
            <person name="Mori K."/>
            <person name="Futagami T."/>
        </authorList>
    </citation>
    <scope>NUCLEOTIDE SEQUENCE</scope>
    <source>
        <strain evidence="8">M1</strain>
    </source>
</reference>
<dbReference type="InterPro" id="IPR027417">
    <property type="entry name" value="P-loop_NTPase"/>
</dbReference>
<dbReference type="InterPro" id="IPR056884">
    <property type="entry name" value="NPHP3-like_N"/>
</dbReference>
<dbReference type="InterPro" id="IPR002110">
    <property type="entry name" value="Ankyrin_rpt"/>
</dbReference>
<dbReference type="Pfam" id="PF00023">
    <property type="entry name" value="Ank"/>
    <property type="match status" value="2"/>
</dbReference>
<sequence>MPVSCFGNGFIQSLRRRLRKKSPDKTDENPSEDCLPSPEMSLVTQAAPQELEDLWMGAEWRLKQNETTKNILTASAEILQIHFGLNVQTEGITGRELCGFLDTKNRELEENKWVVHFGGHKIKVEQQLTRAFQNVLMVKDVFTTAASASPPAAIACAGVTVGLLFVVQAFEQHECLLQGIELTSALIPRLHVMKDSYAHSDEGSNVQLKEKFKENLLSLYSKILEFQARALCYLYKHTISRAFRNMFKQDAWDDLLKDIKRLEDSAKSFTSLIHNADTKQRLDEIQASVDQFQIWKFTSTRDERMKKFFKQLYTCPYRDRKDRNDKRVPGTCNWFTSHDRFHNWEQSDHSSLLWVSADPGCGKSVLAKYLVDELLPNSTRTVCYFFFKDDFSDQKSASNAFAAILRQLFMVQPHLLSDSVMDKLDTDGDKLIGSFSDLWNILMTVATGENVCEIICVLDALDECQADDRMQLIEAVREFYLADAKRHNLKFLITSRPYDHIRRGFHKLEAQLPTIHLSGEGEVEVQKISREIDLVIEQRVRDISAPRNLKPDQLESLRRELMSKSKSQRTYLWVSLTLNVIENMTEFTNGEIRKVIHHVPQNVNEAYNKILNRGPNREKAKRLLHIITAARRPLSLKEVSVALAFSAGAHHSIEDICDHIETDDQRIQATIRDLCGLFLVVVDSNVYLLHQTAKEFLVRNNSAEPISSQIEGWEHSLLPEMSHQILAEACTLYLVQENIREGPTCTFLDYAAQNWVSHFRAASIQSKDPVMKRGLILCEPESRIYETWSYKNKTIRWGPAQNASSLIIASYLGLAAVVHQLLEVGKVDVDSEDSDGRTPLSYAAEIGHEAVVKLLLSTGKVDVDLRDFNGRTPLSYAAEIGHEAFRLSSTAQNGQEAVVKLLLSTGKVDVDSEDSDGRTPLSYAAQNGHEAVVKLLPDTGKVDVDSKDSDGQTPLSYAARNGHEVVVKLLLDTGKVDVDSKDSDGRTPLSYAAEIGHKVVMKLLLSTGKVDVDSKDSNGLTPLSYAAQNGHEAFWLSSTARNGHEAVVKLLLDTGKVDVDSKDSNGRTPLSYAARNGHEAVAKLLLDTGKVDMNSKDSDGRTPLSYAARNGNEAFWLSSAARNGHETVVKLLLDMGKVDVDSKDSDIRTPLSYAAQNGHEAVVKLLLDTGKVDVDLRDFNGRTPLSYAAEIGHQAFWLSSAARNGHETVAKLLLDTGKVDMNSKDSDGRTPLSYAARNGNEAFWLSSAARNGHEAVVKLLLDTGKVDVDSKDSNGRTPLSYAARNGHEAVAKLLLSTGKVDVDSKDSDGRTPLSYAARNGHEAVVKLLLDTRKVDVDSKDSDGRTPLSYAAWNGHEAVAKLLLDTGKVDMNSKDSDGRTPLSYAARNGNEAFWLSSTARNGHEAVVKLLLDTGKVDVDSKDSNGRTPLSYAARNGHEAVAKLLLDTGKVDMNSKDSDGRTPLSYAARNGNEAFWLSSAAWNGHETVVKLLLSTGKVDVDSEDSDGRTPLSYAAQNGHEAVVKLLLDTGKVDVDSKDSDGRTPLSYTAWNGHEAFWLSSTAGNGQEAVVKLLLDTEEVDVDSKDSNGRTPLSYAAEIGHKVVMKLLLSTGKVDVDSKDADGRTPLSYAARYKRGSLMKGKKLSLFSSRKLKAFAARNEHEGVVKLLLDTGKVDVNSKDSDGRTPLSYAAGNGSRAIVKLLSDAKERGISVANNQQVNTSTN</sequence>
<dbReference type="KEGG" id="ache:ACHE_80743A"/>
<keyword evidence="2 3" id="KW-0040">ANK repeat</keyword>
<feature type="repeat" description="ANK" evidence="3">
    <location>
        <begin position="984"/>
        <end position="1008"/>
    </location>
</feature>
<dbReference type="InterPro" id="IPR031359">
    <property type="entry name" value="NACHT_N"/>
</dbReference>
<dbReference type="Gene3D" id="3.40.50.300">
    <property type="entry name" value="P-loop containing nucleotide triphosphate hydrolases"/>
    <property type="match status" value="1"/>
</dbReference>
<dbReference type="SMART" id="SM00248">
    <property type="entry name" value="ANK"/>
    <property type="match status" value="23"/>
</dbReference>
<feature type="repeat" description="ANK" evidence="3">
    <location>
        <begin position="1585"/>
        <end position="1609"/>
    </location>
</feature>
<dbReference type="PROSITE" id="PS50088">
    <property type="entry name" value="ANK_REPEAT"/>
    <property type="match status" value="12"/>
</dbReference>
<feature type="domain" description="GPI inositol-deacylase winged helix" evidence="6">
    <location>
        <begin position="616"/>
        <end position="701"/>
    </location>
</feature>
<proteinExistence type="predicted"/>
<evidence type="ECO:0000259" key="6">
    <source>
        <dbReference type="Pfam" id="PF22939"/>
    </source>
</evidence>
<dbReference type="SUPFAM" id="SSF48403">
    <property type="entry name" value="Ankyrin repeat"/>
    <property type="match status" value="4"/>
</dbReference>
<dbReference type="InterPro" id="IPR051165">
    <property type="entry name" value="Multifunctional_ANK_Repeat"/>
</dbReference>
<dbReference type="EMBL" id="AP024423">
    <property type="protein sequence ID" value="BCR92843.1"/>
    <property type="molecule type" value="Genomic_DNA"/>
</dbReference>
<feature type="repeat" description="ANK" evidence="3">
    <location>
        <begin position="916"/>
        <end position="940"/>
    </location>
</feature>
<feature type="domain" description="NWD NACHT-NTPase N-terminal" evidence="5">
    <location>
        <begin position="121"/>
        <end position="265"/>
    </location>
</feature>
<feature type="repeat" description="ANK" evidence="3">
    <location>
        <begin position="1146"/>
        <end position="1170"/>
    </location>
</feature>
<evidence type="ECO:0000313" key="9">
    <source>
        <dbReference type="Proteomes" id="UP000637239"/>
    </source>
</evidence>
<evidence type="ECO:0000259" key="7">
    <source>
        <dbReference type="Pfam" id="PF24883"/>
    </source>
</evidence>
<feature type="repeat" description="ANK" evidence="3">
    <location>
        <begin position="1423"/>
        <end position="1447"/>
    </location>
</feature>
<organism evidence="8 9">
    <name type="scientific">Aspergillus chevalieri</name>
    <name type="common">Eurotium chevalieri</name>
    <dbReference type="NCBI Taxonomy" id="182096"/>
    <lineage>
        <taxon>Eukaryota</taxon>
        <taxon>Fungi</taxon>
        <taxon>Dikarya</taxon>
        <taxon>Ascomycota</taxon>
        <taxon>Pezizomycotina</taxon>
        <taxon>Eurotiomycetes</taxon>
        <taxon>Eurotiomycetidae</taxon>
        <taxon>Eurotiales</taxon>
        <taxon>Aspergillaceae</taxon>
        <taxon>Aspergillus</taxon>
        <taxon>Aspergillus subgen. Aspergillus</taxon>
    </lineage>
</organism>
<feature type="region of interest" description="Disordered" evidence="4">
    <location>
        <begin position="18"/>
        <end position="38"/>
    </location>
</feature>
<feature type="repeat" description="ANK" evidence="3">
    <location>
        <begin position="1065"/>
        <end position="1089"/>
    </location>
</feature>
<dbReference type="SUPFAM" id="SSF52540">
    <property type="entry name" value="P-loop containing nucleoside triphosphate hydrolases"/>
    <property type="match status" value="1"/>
</dbReference>
<evidence type="ECO:0000256" key="4">
    <source>
        <dbReference type="SAM" id="MobiDB-lite"/>
    </source>
</evidence>
<dbReference type="GeneID" id="66987192"/>
<dbReference type="Pfam" id="PF12796">
    <property type="entry name" value="Ank_2"/>
    <property type="match status" value="10"/>
</dbReference>
<feature type="repeat" description="ANK" evidence="3">
    <location>
        <begin position="835"/>
        <end position="859"/>
    </location>
</feature>
<dbReference type="PROSITE" id="PS50297">
    <property type="entry name" value="ANK_REP_REGION"/>
    <property type="match status" value="12"/>
</dbReference>
<feature type="repeat" description="ANK" evidence="3">
    <location>
        <begin position="1342"/>
        <end position="1366"/>
    </location>
</feature>
<dbReference type="Proteomes" id="UP000637239">
    <property type="component" value="Chromosome 8"/>
</dbReference>
<feature type="repeat" description="ANK" evidence="3">
    <location>
        <begin position="1274"/>
        <end position="1298"/>
    </location>
</feature>
<dbReference type="InterPro" id="IPR054471">
    <property type="entry name" value="GPIID_WHD"/>
</dbReference>
<evidence type="ECO:0008006" key="10">
    <source>
        <dbReference type="Google" id="ProtNLM"/>
    </source>
</evidence>
<feature type="repeat" description="ANK" evidence="3">
    <location>
        <begin position="1504"/>
        <end position="1528"/>
    </location>
</feature>
<gene>
    <name evidence="8" type="ORF">ACHE_80743A</name>
</gene>
<protein>
    <recommendedName>
        <fullName evidence="10">Ankyrin repeat protein</fullName>
    </recommendedName>
</protein>
<keyword evidence="9" id="KW-1185">Reference proteome</keyword>
<feature type="repeat" description="ANK" evidence="3">
    <location>
        <begin position="950"/>
        <end position="974"/>
    </location>
</feature>
<dbReference type="InterPro" id="IPR036770">
    <property type="entry name" value="Ankyrin_rpt-contain_sf"/>
</dbReference>
<dbReference type="Pfam" id="PF22939">
    <property type="entry name" value="WHD_GPIID"/>
    <property type="match status" value="1"/>
</dbReference>
<evidence type="ECO:0000259" key="5">
    <source>
        <dbReference type="Pfam" id="PF17100"/>
    </source>
</evidence>
<keyword evidence="1" id="KW-0677">Repeat</keyword>
<dbReference type="Gene3D" id="1.25.40.20">
    <property type="entry name" value="Ankyrin repeat-containing domain"/>
    <property type="match status" value="12"/>
</dbReference>
<dbReference type="PANTHER" id="PTHR24123">
    <property type="entry name" value="ANKYRIN REPEAT-CONTAINING"/>
    <property type="match status" value="1"/>
</dbReference>
<dbReference type="Pfam" id="PF24883">
    <property type="entry name" value="NPHP3_N"/>
    <property type="match status" value="1"/>
</dbReference>
<evidence type="ECO:0000256" key="1">
    <source>
        <dbReference type="ARBA" id="ARBA00022737"/>
    </source>
</evidence>
<reference evidence="8" key="1">
    <citation type="submission" date="2021-01" db="EMBL/GenBank/DDBJ databases">
        <authorList>
            <consortium name="Aspergillus chevalieri M1 genome sequencing consortium"/>
            <person name="Kazuki M."/>
            <person name="Futagami T."/>
        </authorList>
    </citation>
    <scope>NUCLEOTIDE SEQUENCE</scope>
    <source>
        <strain evidence="8">M1</strain>
    </source>
</reference>
<evidence type="ECO:0000256" key="2">
    <source>
        <dbReference type="ARBA" id="ARBA00023043"/>
    </source>
</evidence>
<evidence type="ECO:0000313" key="8">
    <source>
        <dbReference type="EMBL" id="BCR92843.1"/>
    </source>
</evidence>